<sequence length="174" mass="18864">MLENMSSLPALERSAVMISHGSVLSPSSRWYWEGTPAEITASAVAAALEGATDYTLLMPWRGRLAHDATLTGRVESFEFRQQESVLRIRVRFSLWAPRGTHLLSGHVAQAQYPVAEAQAQRIAEAASHGMAEITASVHHWLATEGVAALRAFHAAQNASKTQPVGQTRPAEPAQ</sequence>
<dbReference type="Proteomes" id="UP000503820">
    <property type="component" value="Unassembled WGS sequence"/>
</dbReference>
<dbReference type="SUPFAM" id="SSF159594">
    <property type="entry name" value="XCC0632-like"/>
    <property type="match status" value="1"/>
</dbReference>
<organism evidence="2 3">
    <name type="scientific">Desulfovibrio psychrotolerans</name>
    <dbReference type="NCBI Taxonomy" id="415242"/>
    <lineage>
        <taxon>Bacteria</taxon>
        <taxon>Pseudomonadati</taxon>
        <taxon>Thermodesulfobacteriota</taxon>
        <taxon>Desulfovibrionia</taxon>
        <taxon>Desulfovibrionales</taxon>
        <taxon>Desulfovibrionaceae</taxon>
        <taxon>Desulfovibrio</taxon>
    </lineage>
</organism>
<feature type="domain" description="ABC-type transport auxiliary lipoprotein component" evidence="1">
    <location>
        <begin position="9"/>
        <end position="136"/>
    </location>
</feature>
<dbReference type="Gene3D" id="3.40.50.10610">
    <property type="entry name" value="ABC-type transport auxiliary lipoprotein component"/>
    <property type="match status" value="1"/>
</dbReference>
<dbReference type="Pfam" id="PF03886">
    <property type="entry name" value="ABC_trans_aux"/>
    <property type="match status" value="1"/>
</dbReference>
<dbReference type="AlphaFoldDB" id="A0A7J0BXV3"/>
<protein>
    <recommendedName>
        <fullName evidence="1">ABC-type transport auxiliary lipoprotein component domain-containing protein</fullName>
    </recommendedName>
</protein>
<name>A0A7J0BXV3_9BACT</name>
<evidence type="ECO:0000259" key="1">
    <source>
        <dbReference type="Pfam" id="PF03886"/>
    </source>
</evidence>
<comment type="caution">
    <text evidence="2">The sequence shown here is derived from an EMBL/GenBank/DDBJ whole genome shotgun (WGS) entry which is preliminary data.</text>
</comment>
<accession>A0A7J0BXV3</accession>
<dbReference type="EMBL" id="BLVP01000043">
    <property type="protein sequence ID" value="GFM38513.1"/>
    <property type="molecule type" value="Genomic_DNA"/>
</dbReference>
<keyword evidence="3" id="KW-1185">Reference proteome</keyword>
<proteinExistence type="predicted"/>
<dbReference type="InterPro" id="IPR005586">
    <property type="entry name" value="ABC_trans_aux"/>
</dbReference>
<evidence type="ECO:0000313" key="3">
    <source>
        <dbReference type="Proteomes" id="UP000503820"/>
    </source>
</evidence>
<evidence type="ECO:0000313" key="2">
    <source>
        <dbReference type="EMBL" id="GFM38513.1"/>
    </source>
</evidence>
<reference evidence="2 3" key="1">
    <citation type="submission" date="2020-05" db="EMBL/GenBank/DDBJ databases">
        <title>Draft genome sequence of Desulfovibrio psychrotolerans JS1T.</title>
        <authorList>
            <person name="Ueno A."/>
            <person name="Tamazawa S."/>
            <person name="Tamamura S."/>
            <person name="Murakami T."/>
            <person name="Kiyama T."/>
            <person name="Inomata H."/>
            <person name="Amano Y."/>
            <person name="Miyakawa K."/>
            <person name="Tamaki H."/>
            <person name="Naganuma T."/>
            <person name="Kaneko K."/>
        </authorList>
    </citation>
    <scope>NUCLEOTIDE SEQUENCE [LARGE SCALE GENOMIC DNA]</scope>
    <source>
        <strain evidence="2 3">JS1</strain>
    </source>
</reference>
<gene>
    <name evidence="2" type="ORF">DSM19430T_31970</name>
</gene>